<reference evidence="2" key="2">
    <citation type="submission" date="2022-06" db="UniProtKB">
        <authorList>
            <consortium name="EnsemblMetazoa"/>
        </authorList>
    </citation>
    <scope>IDENTIFICATION</scope>
    <source>
        <strain evidence="2">DF5081</strain>
    </source>
</reference>
<evidence type="ECO:0000313" key="3">
    <source>
        <dbReference type="Proteomes" id="UP000005237"/>
    </source>
</evidence>
<reference evidence="3" key="1">
    <citation type="submission" date="2010-08" db="EMBL/GenBank/DDBJ databases">
        <authorList>
            <consortium name="Caenorhabditis japonica Sequencing Consortium"/>
            <person name="Wilson R.K."/>
        </authorList>
    </citation>
    <scope>NUCLEOTIDE SEQUENCE [LARGE SCALE GENOMIC DNA]</scope>
    <source>
        <strain evidence="3">DF5081</strain>
    </source>
</reference>
<sequence>MSARKRVRTVCENYWRGRQDNLEKENVRLRVEIGEALNQSTNFLILSLMIRKQIFETQDDIRKLKAETAKWEKNEAEIAKLRNIHDFMVKNRLRDEKRMQRLESDLAQSTSFVKRLKSESLNNSFKFLQPFKEIRDRKSVNLRCERVVVFIKSLIGDDDVDTVSPELPALRLGTHGISKYRTNTASENTFWNYVQKRPLVTIRDILPILSRRLSKLARHKKLIKDDALGEDICVALGGDKGGDETKILLLIENVDNCNSPYALLLLAYYCGNDDYKSLQENCSSVFQLFNNLDYVEYDNEDGVRVRKMIRKKVVELDNCVIPPLHCLQGVTQSYGINFFLAEANRIDFGDDLPETIPQQHRMLKDLQDEEEIYVIRISHLKLALEQLEKAMKKFKTKKKWQYRSGQKCESRICIFSRKEKDNYQYQCDRCENSFYFICNGIVTEEEKAKAEQPNNNLDCFECDLHDPQSEEERVKTCEKKAAKD</sequence>
<dbReference type="EnsemblMetazoa" id="CJA25648a.1">
    <property type="protein sequence ID" value="CJA25648a.1"/>
    <property type="gene ID" value="WBGene00181220"/>
</dbReference>
<evidence type="ECO:0000256" key="1">
    <source>
        <dbReference type="SAM" id="Coils"/>
    </source>
</evidence>
<keyword evidence="3" id="KW-1185">Reference proteome</keyword>
<protein>
    <submittedName>
        <fullName evidence="2">Uncharacterized protein</fullName>
    </submittedName>
</protein>
<dbReference type="PANTHER" id="PTHR31424:SF3">
    <property type="entry name" value="RING-TYPE DOMAIN-CONTAINING PROTEIN"/>
    <property type="match status" value="1"/>
</dbReference>
<dbReference type="Pfam" id="PF06918">
    <property type="entry name" value="DUF1280"/>
    <property type="match status" value="1"/>
</dbReference>
<dbReference type="PANTHER" id="PTHR31424">
    <property type="entry name" value="PROTEIN CBG23806"/>
    <property type="match status" value="1"/>
</dbReference>
<organism evidence="2 3">
    <name type="scientific">Caenorhabditis japonica</name>
    <dbReference type="NCBI Taxonomy" id="281687"/>
    <lineage>
        <taxon>Eukaryota</taxon>
        <taxon>Metazoa</taxon>
        <taxon>Ecdysozoa</taxon>
        <taxon>Nematoda</taxon>
        <taxon>Chromadorea</taxon>
        <taxon>Rhabditida</taxon>
        <taxon>Rhabditina</taxon>
        <taxon>Rhabditomorpha</taxon>
        <taxon>Rhabditoidea</taxon>
        <taxon>Rhabditidae</taxon>
        <taxon>Peloderinae</taxon>
        <taxon>Caenorhabditis</taxon>
    </lineage>
</organism>
<name>A0A8R1I6F8_CAEJA</name>
<proteinExistence type="predicted"/>
<dbReference type="Proteomes" id="UP000005237">
    <property type="component" value="Unassembled WGS sequence"/>
</dbReference>
<evidence type="ECO:0000313" key="2">
    <source>
        <dbReference type="EnsemblMetazoa" id="CJA25648a.1"/>
    </source>
</evidence>
<accession>A0A8R1I6F8</accession>
<dbReference type="InterPro" id="IPR009689">
    <property type="entry name" value="DUF1280"/>
</dbReference>
<keyword evidence="1" id="KW-0175">Coiled coil</keyword>
<dbReference type="AlphaFoldDB" id="A0A8R1I6F8"/>
<feature type="coiled-coil region" evidence="1">
    <location>
        <begin position="19"/>
        <end position="74"/>
    </location>
</feature>